<dbReference type="Proteomes" id="UP001187203">
    <property type="component" value="Unassembled WGS sequence"/>
</dbReference>
<feature type="domain" description="YjiS-like" evidence="1">
    <location>
        <begin position="30"/>
        <end position="63"/>
    </location>
</feature>
<dbReference type="EMBL" id="JAWJWI010000006">
    <property type="protein sequence ID" value="MDV4186730.1"/>
    <property type="molecule type" value="Genomic_DNA"/>
</dbReference>
<evidence type="ECO:0000313" key="2">
    <source>
        <dbReference type="EMBL" id="MDV4186730.1"/>
    </source>
</evidence>
<accession>A0ABU3YLL0</accession>
<protein>
    <submittedName>
        <fullName evidence="2">DUF1127 domain-containing protein</fullName>
    </submittedName>
</protein>
<dbReference type="RefSeq" id="WP_317276293.1">
    <property type="nucleotide sequence ID" value="NZ_JAWJWH010000006.1"/>
</dbReference>
<keyword evidence="3" id="KW-1185">Reference proteome</keyword>
<name>A0ABU3YLL0_9HYPH</name>
<dbReference type="Pfam" id="PF06568">
    <property type="entry name" value="YjiS-like"/>
    <property type="match status" value="1"/>
</dbReference>
<evidence type="ECO:0000259" key="1">
    <source>
        <dbReference type="Pfam" id="PF06568"/>
    </source>
</evidence>
<sequence>MGITMNEKLLSGAVELRLRKVMALLTSPLRALVVWRRRRSAANRLGALPDHMLKDIALSRGEIPFVASQDADWSRFR</sequence>
<evidence type="ECO:0000313" key="3">
    <source>
        <dbReference type="Proteomes" id="UP001187203"/>
    </source>
</evidence>
<proteinExistence type="predicted"/>
<comment type="caution">
    <text evidence="2">The sequence shown here is derived from an EMBL/GenBank/DDBJ whole genome shotgun (WGS) entry which is preliminary data.</text>
</comment>
<dbReference type="InterPro" id="IPR009506">
    <property type="entry name" value="YjiS-like"/>
</dbReference>
<reference evidence="3" key="1">
    <citation type="journal article" date="2023" name="Int. J. Mol. Sci.">
        <title>Genomic and Metabolic Characterization of Plant Growth-Promoting Rhizobacteria Isolated from Nodules of Clovers Grown in Non-Farmed Soil.</title>
        <authorList>
            <person name="Wojcik M."/>
            <person name="Koper P."/>
            <person name="Zebracki K."/>
            <person name="Marczak M."/>
            <person name="Mazur A."/>
        </authorList>
    </citation>
    <scope>NUCLEOTIDE SEQUENCE [LARGE SCALE GENOMIC DNA]</scope>
    <source>
        <strain evidence="3">KB12</strain>
    </source>
</reference>
<gene>
    <name evidence="2" type="ORF">R1523_14600</name>
</gene>
<organism evidence="2 3">
    <name type="scientific">Rhizobium brockwellii</name>
    <dbReference type="NCBI Taxonomy" id="3019932"/>
    <lineage>
        <taxon>Bacteria</taxon>
        <taxon>Pseudomonadati</taxon>
        <taxon>Pseudomonadota</taxon>
        <taxon>Alphaproteobacteria</taxon>
        <taxon>Hyphomicrobiales</taxon>
        <taxon>Rhizobiaceae</taxon>
        <taxon>Rhizobium/Agrobacterium group</taxon>
        <taxon>Rhizobium</taxon>
    </lineage>
</organism>